<dbReference type="PANTHER" id="PTHR10622">
    <property type="entry name" value="HET DOMAIN-CONTAINING PROTEIN"/>
    <property type="match status" value="1"/>
</dbReference>
<dbReference type="InterPro" id="IPR002110">
    <property type="entry name" value="Ankyrin_rpt"/>
</dbReference>
<evidence type="ECO:0000259" key="4">
    <source>
        <dbReference type="Pfam" id="PF24883"/>
    </source>
</evidence>
<dbReference type="InterPro" id="IPR027417">
    <property type="entry name" value="P-loop_NTPase"/>
</dbReference>
<dbReference type="InterPro" id="IPR056884">
    <property type="entry name" value="NPHP3-like_N"/>
</dbReference>
<dbReference type="OrthoDB" id="194358at2759"/>
<dbReference type="STRING" id="1849047.A0A3D8QWC1"/>
<dbReference type="Proteomes" id="UP000256645">
    <property type="component" value="Unassembled WGS sequence"/>
</dbReference>
<dbReference type="Gene3D" id="1.25.40.20">
    <property type="entry name" value="Ankyrin repeat-containing domain"/>
    <property type="match status" value="1"/>
</dbReference>
<keyword evidence="1" id="KW-0677">Repeat</keyword>
<feature type="domain" description="Nephrocystin 3-like N-terminal" evidence="4">
    <location>
        <begin position="322"/>
        <end position="500"/>
    </location>
</feature>
<dbReference type="PROSITE" id="PS50297">
    <property type="entry name" value="ANK_REP_REGION"/>
    <property type="match status" value="5"/>
</dbReference>
<feature type="repeat" description="ANK" evidence="2">
    <location>
        <begin position="1095"/>
        <end position="1127"/>
    </location>
</feature>
<evidence type="ECO:0000313" key="5">
    <source>
        <dbReference type="EMBL" id="RDW65991.1"/>
    </source>
</evidence>
<reference evidence="5 6" key="1">
    <citation type="journal article" date="2018" name="IMA Fungus">
        <title>IMA Genome-F 9: Draft genome sequence of Annulohypoxylon stygium, Aspergillus mulundensis, Berkeleyomyces basicola (syn. Thielaviopsis basicola), Ceratocystis smalleyi, two Cercospora beticola strains, Coleophoma cylindrospora, Fusarium fracticaudum, Phialophora cf. hyalina, and Morchella septimelata.</title>
        <authorList>
            <person name="Wingfield B.D."/>
            <person name="Bills G.F."/>
            <person name="Dong Y."/>
            <person name="Huang W."/>
            <person name="Nel W.J."/>
            <person name="Swalarsk-Parry B.S."/>
            <person name="Vaghefi N."/>
            <person name="Wilken P.M."/>
            <person name="An Z."/>
            <person name="de Beer Z.W."/>
            <person name="De Vos L."/>
            <person name="Chen L."/>
            <person name="Duong T.A."/>
            <person name="Gao Y."/>
            <person name="Hammerbacher A."/>
            <person name="Kikkert J.R."/>
            <person name="Li Y."/>
            <person name="Li H."/>
            <person name="Li K."/>
            <person name="Li Q."/>
            <person name="Liu X."/>
            <person name="Ma X."/>
            <person name="Naidoo K."/>
            <person name="Pethybridge S.J."/>
            <person name="Sun J."/>
            <person name="Steenkamp E.T."/>
            <person name="van der Nest M.A."/>
            <person name="van Wyk S."/>
            <person name="Wingfield M.J."/>
            <person name="Xiong C."/>
            <person name="Yue Q."/>
            <person name="Zhang X."/>
        </authorList>
    </citation>
    <scope>NUCLEOTIDE SEQUENCE [LARGE SCALE GENOMIC DNA]</scope>
    <source>
        <strain evidence="5 6">BP6252</strain>
    </source>
</reference>
<dbReference type="SUPFAM" id="SSF52540">
    <property type="entry name" value="P-loop containing nucleoside triphosphate hydrolases"/>
    <property type="match status" value="1"/>
</dbReference>
<proteinExistence type="predicted"/>
<feature type="domain" description="Heterokaryon incompatibility" evidence="3">
    <location>
        <begin position="25"/>
        <end position="116"/>
    </location>
</feature>
<dbReference type="PRINTS" id="PR01415">
    <property type="entry name" value="ANKYRIN"/>
</dbReference>
<dbReference type="AlphaFoldDB" id="A0A3D8QWC1"/>
<feature type="repeat" description="ANK" evidence="2">
    <location>
        <begin position="928"/>
        <end position="960"/>
    </location>
</feature>
<gene>
    <name evidence="5" type="ORF">BP6252_09626</name>
</gene>
<dbReference type="SUPFAM" id="SSF48403">
    <property type="entry name" value="Ankyrin repeat"/>
    <property type="match status" value="1"/>
</dbReference>
<dbReference type="Pfam" id="PF12796">
    <property type="entry name" value="Ank_2"/>
    <property type="match status" value="2"/>
</dbReference>
<feature type="repeat" description="ANK" evidence="2">
    <location>
        <begin position="994"/>
        <end position="1026"/>
    </location>
</feature>
<organism evidence="5 6">
    <name type="scientific">Coleophoma cylindrospora</name>
    <dbReference type="NCBI Taxonomy" id="1849047"/>
    <lineage>
        <taxon>Eukaryota</taxon>
        <taxon>Fungi</taxon>
        <taxon>Dikarya</taxon>
        <taxon>Ascomycota</taxon>
        <taxon>Pezizomycotina</taxon>
        <taxon>Leotiomycetes</taxon>
        <taxon>Helotiales</taxon>
        <taxon>Dermateaceae</taxon>
        <taxon>Coleophoma</taxon>
    </lineage>
</organism>
<protein>
    <submittedName>
        <fullName evidence="5">Uncharacterized protein</fullName>
    </submittedName>
</protein>
<keyword evidence="6" id="KW-1185">Reference proteome</keyword>
<dbReference type="PROSITE" id="PS50088">
    <property type="entry name" value="ANK_REPEAT"/>
    <property type="match status" value="5"/>
</dbReference>
<dbReference type="Gene3D" id="3.40.50.300">
    <property type="entry name" value="P-loop containing nucleotide triphosphate hydrolases"/>
    <property type="match status" value="1"/>
</dbReference>
<feature type="repeat" description="ANK" evidence="2">
    <location>
        <begin position="1062"/>
        <end position="1094"/>
    </location>
</feature>
<keyword evidence="2" id="KW-0040">ANK repeat</keyword>
<feature type="repeat" description="ANK" evidence="2">
    <location>
        <begin position="961"/>
        <end position="993"/>
    </location>
</feature>
<dbReference type="Pfam" id="PF24883">
    <property type="entry name" value="NPHP3_N"/>
    <property type="match status" value="1"/>
</dbReference>
<evidence type="ECO:0000256" key="1">
    <source>
        <dbReference type="ARBA" id="ARBA00022737"/>
    </source>
</evidence>
<sequence>MRLLTYDSAGQLSLASEFVDDIPEYAILSHTWGADTEEVTYQDLVDGTGKNKSGYKKIYFCGEQARRDGLQHFWVDTCCIDKKNSVELSEAINSMFSWYQKSSKCYVYLSDVSTNDNHQSAFQDSRWFTRGWTLQELIAPRSVEFYSADGRLIGDKTSLEQQLHAISGIAVSALQGTTLSMFSFEERMSWANARETKREEDKAYSLLGIFDVHIPLIYGEGAKSAFERLRETIYKRGKKRQLDDVSTVSQATPTSIKRQKTLQNESFVVRRYNTSLTDPYPASRPNSTSYNIDATTKQSLIDQLYFTKIDERLTSLTAAQGNTCRWFLTKPEFIAWHDLSQLPDHGGFLWIKGNPGTGKSTLMKFLFEDAKLNAKGDPSKITLSFFFLARGTIEEKSTTGLYRSLLHQLFAKVADLQDSLEWMTADGARVIDRSGWNEEALKQTFTHAIRKLGSRSLTIFVDALDECDKDHATGMVCFFEELCDCARETQVRLQICFSSRHYPTITIEKGIEVTLEAEIGHIEDLQKYIKSKLRLGQSTQAESLRSEILEKSSGIFLWAVLVIDILNSEYPGSSRSIKKIRARLKEIPPGLTKLFKMILARDGENLEQLELCLKWILFAAYPLKPEELYFAIQLGLEKECSGFWDQEDIDLNQIKAFVRSSSKGLAEVTRTKASHVQFIHESVRDFLLGKYEGQWSRVTTNFVGNSHDILKNSCFSQLNASISQEVDITDPLPKAADAISLREDLKLKFPFLEYSVLNVLYHANIAQQYTVDQGEFLANFPLQQWTVFNNTLEKFDSRRYKISVSSLYILAEKNFADLLRIHPQRASCFEANDERYGPPFFAALATGSNKTIRAILDLEAENYPLTSPIHDLCKKYYGETHKRIGIGRDFTFSRHDAALSYVIKCCNETLLSVLLETGKYMLNGKDSKGRTPLSWAAGGGHVAMIKVLLENGAEVDSKDNSGRTPMSWAATNGNEAMVKLLLEKGAEVSSKDNSGRTPMSWAAAHGHQAVVKLLLEKGAEVDSKDNSSRNPMSWAAANEHQAVVKLSLEKEKGAEVDSKDNSGWTPMSWAAANGNQAVVKLLLEKGAEVDSKDSGGCTPIFWATTFRHEAVVKLLLEKGAKVDSKDTNY</sequence>
<dbReference type="EMBL" id="PDLM01000011">
    <property type="protein sequence ID" value="RDW65991.1"/>
    <property type="molecule type" value="Genomic_DNA"/>
</dbReference>
<dbReference type="PANTHER" id="PTHR10622:SF11">
    <property type="entry name" value="HET-DOMAIN-CONTAINING PROTEIN"/>
    <property type="match status" value="1"/>
</dbReference>
<evidence type="ECO:0000259" key="3">
    <source>
        <dbReference type="Pfam" id="PF06985"/>
    </source>
</evidence>
<dbReference type="Pfam" id="PF06985">
    <property type="entry name" value="HET"/>
    <property type="match status" value="1"/>
</dbReference>
<dbReference type="InterPro" id="IPR010730">
    <property type="entry name" value="HET"/>
</dbReference>
<comment type="caution">
    <text evidence="5">The sequence shown here is derived from an EMBL/GenBank/DDBJ whole genome shotgun (WGS) entry which is preliminary data.</text>
</comment>
<name>A0A3D8QWC1_9HELO</name>
<evidence type="ECO:0000256" key="2">
    <source>
        <dbReference type="PROSITE-ProRule" id="PRU00023"/>
    </source>
</evidence>
<evidence type="ECO:0000313" key="6">
    <source>
        <dbReference type="Proteomes" id="UP000256645"/>
    </source>
</evidence>
<accession>A0A3D8QWC1</accession>
<dbReference type="InterPro" id="IPR036770">
    <property type="entry name" value="Ankyrin_rpt-contain_sf"/>
</dbReference>
<dbReference type="SMART" id="SM00248">
    <property type="entry name" value="ANK"/>
    <property type="match status" value="6"/>
</dbReference>